<dbReference type="Proteomes" id="UP000241507">
    <property type="component" value="Chromosome"/>
</dbReference>
<evidence type="ECO:0008006" key="3">
    <source>
        <dbReference type="Google" id="ProtNLM"/>
    </source>
</evidence>
<dbReference type="SUPFAM" id="SSF56935">
    <property type="entry name" value="Porins"/>
    <property type="match status" value="1"/>
</dbReference>
<keyword evidence="2" id="KW-1185">Reference proteome</keyword>
<accession>A0A2R3Z8J3</accession>
<dbReference type="InterPro" id="IPR008969">
    <property type="entry name" value="CarboxyPept-like_regulatory"/>
</dbReference>
<protein>
    <recommendedName>
        <fullName evidence="3">TonB-dependent receptor</fullName>
    </recommendedName>
</protein>
<dbReference type="KEGG" id="grs:C7S20_15770"/>
<evidence type="ECO:0000313" key="2">
    <source>
        <dbReference type="Proteomes" id="UP000241507"/>
    </source>
</evidence>
<sequence>MGFYFYPSLMKYILLLFLFLLCGSNYAQEMVIRGTIRDKQLQPLSTVLLQARNSQNQVLDYTYSDQNGHYHLNFIKNNELIIIEASSLGFSSIKKEVTIADQKMLEALDFELEEKAESLKEVIVEGHQKIRINSDTTFIRVSQYATDTEQTVEDLLKRLPGIEVLPDGSIKAHGKPIESLLVEGENILDKNYKILSKNLDAETLEEVQILENYEENPIFKQLSSSEKVALNLKLKDKFKYVLFGNISGGYGLKNRYETALTLGLLRKRIKLLEFSNANNTGNKAANLLQSERTVIDLSQMFQKIEKQPLTIFSIDEQEENIFNNRSIFNTSMLHSIGLSTKMNNELSLRGDVTVISDITTQDYQAQTEYFTGANSTTFFETSSYKNNNRIGDTELEIKFTPNSSNYLINTVSYNMNPHDALNSITLSDQEIRQQNDINSEKFYNHLEHTYLVTKKSALNNYLYFGYGDSKESAEIIYPSLSELFKKEIDETFYQDVRNKFNYYGLQSTLLTKSQKWENHLQLHIHNEVETAKSSLITEQEESFEGYTNNLKIDNIFVAISNSLKFKLTQDNYLRGGISLKRSWFNGDEYLLKNANFTLRHKLKNKGVVRLGYSFKEELPELQLLLPNYALNSYQDFISGSDDIKKLGNSVFSLNYSLYNDIKGFSINASALHTITHSGYAPGAFTNENFIFNEFIPSPNGKNTLANLILTNYFSKLKLATKVETNQSFIQSPFSIDQTSELKLQNYSGDYSFSVSSYFDKWFNFSSGFAYRYSSSELRDETNSFETSKVFADFDIKIFESIKFNLNNELYVLNKENYTFMNANIVYEPKQSRWSGTVQLNNLLNEREYLLQSINSFKSYQKRISLVPAYALLSIKYRF</sequence>
<gene>
    <name evidence="1" type="ORF">C7S20_15770</name>
</gene>
<dbReference type="Gene3D" id="2.60.40.1120">
    <property type="entry name" value="Carboxypeptidase-like, regulatory domain"/>
    <property type="match status" value="1"/>
</dbReference>
<dbReference type="Pfam" id="PF13715">
    <property type="entry name" value="CarbopepD_reg_2"/>
    <property type="match status" value="1"/>
</dbReference>
<reference evidence="2" key="1">
    <citation type="submission" date="2018-03" db="EMBL/GenBank/DDBJ databases">
        <title>Gramella fulva sp. nov., isolated from a dry surface of tidal flat.</title>
        <authorList>
            <person name="Hwang S.H."/>
            <person name="Hwang W.M."/>
            <person name="Kang K."/>
            <person name="Ahn T.-Y."/>
        </authorList>
    </citation>
    <scope>NUCLEOTIDE SEQUENCE [LARGE SCALE GENOMIC DNA]</scope>
    <source>
        <strain evidence="2">SH35</strain>
    </source>
</reference>
<dbReference type="EMBL" id="CP028136">
    <property type="protein sequence ID" value="AVR46600.1"/>
    <property type="molecule type" value="Genomic_DNA"/>
</dbReference>
<organism evidence="1 2">
    <name type="scientific">Christiangramia fulva</name>
    <dbReference type="NCBI Taxonomy" id="2126553"/>
    <lineage>
        <taxon>Bacteria</taxon>
        <taxon>Pseudomonadati</taxon>
        <taxon>Bacteroidota</taxon>
        <taxon>Flavobacteriia</taxon>
        <taxon>Flavobacteriales</taxon>
        <taxon>Flavobacteriaceae</taxon>
        <taxon>Christiangramia</taxon>
    </lineage>
</organism>
<name>A0A2R3Z8J3_9FLAO</name>
<evidence type="ECO:0000313" key="1">
    <source>
        <dbReference type="EMBL" id="AVR46600.1"/>
    </source>
</evidence>
<dbReference type="SUPFAM" id="SSF49464">
    <property type="entry name" value="Carboxypeptidase regulatory domain-like"/>
    <property type="match status" value="1"/>
</dbReference>
<dbReference type="AlphaFoldDB" id="A0A2R3Z8J3"/>
<proteinExistence type="predicted"/>